<dbReference type="Pfam" id="PF08615">
    <property type="entry name" value="RNase_H2_suC"/>
    <property type="match status" value="1"/>
</dbReference>
<dbReference type="CDD" id="cd09271">
    <property type="entry name" value="RNase_H2-C"/>
    <property type="match status" value="1"/>
</dbReference>
<evidence type="ECO:0000313" key="1">
    <source>
        <dbReference type="Proteomes" id="UP000887540"/>
    </source>
</evidence>
<dbReference type="Gene3D" id="2.40.128.680">
    <property type="match status" value="1"/>
</dbReference>
<dbReference type="WBParaSite" id="ACRNAN_Path_213.g777.t1">
    <property type="protein sequence ID" value="ACRNAN_Path_213.g777.t1"/>
    <property type="gene ID" value="ACRNAN_Path_213.g777"/>
</dbReference>
<dbReference type="PANTHER" id="PTHR47204">
    <property type="entry name" value="OS02G0168900 PROTEIN"/>
    <property type="match status" value="1"/>
</dbReference>
<dbReference type="AlphaFoldDB" id="A0A914C3M3"/>
<reference evidence="2" key="1">
    <citation type="submission" date="2022-11" db="UniProtKB">
        <authorList>
            <consortium name="WormBaseParasite"/>
        </authorList>
    </citation>
    <scope>IDENTIFICATION</scope>
</reference>
<dbReference type="PANTHER" id="PTHR47204:SF1">
    <property type="entry name" value="RIBONUCLEASE H2 SUBUNIT C"/>
    <property type="match status" value="1"/>
</dbReference>
<protein>
    <submittedName>
        <fullName evidence="2">Ribonuclease H2 subunit C</fullName>
    </submittedName>
</protein>
<dbReference type="GO" id="GO:0006401">
    <property type="term" value="P:RNA catabolic process"/>
    <property type="evidence" value="ECO:0007669"/>
    <property type="project" value="InterPro"/>
</dbReference>
<organism evidence="1 2">
    <name type="scientific">Acrobeloides nanus</name>
    <dbReference type="NCBI Taxonomy" id="290746"/>
    <lineage>
        <taxon>Eukaryota</taxon>
        <taxon>Metazoa</taxon>
        <taxon>Ecdysozoa</taxon>
        <taxon>Nematoda</taxon>
        <taxon>Chromadorea</taxon>
        <taxon>Rhabditida</taxon>
        <taxon>Tylenchina</taxon>
        <taxon>Cephalobomorpha</taxon>
        <taxon>Cephaloboidea</taxon>
        <taxon>Cephalobidae</taxon>
        <taxon>Acrobeloides</taxon>
    </lineage>
</organism>
<proteinExistence type="predicted"/>
<dbReference type="Proteomes" id="UP000887540">
    <property type="component" value="Unplaced"/>
</dbReference>
<dbReference type="GO" id="GO:0032299">
    <property type="term" value="C:ribonuclease H2 complex"/>
    <property type="evidence" value="ECO:0007669"/>
    <property type="project" value="InterPro"/>
</dbReference>
<accession>A0A914C3M3</accession>
<dbReference type="InterPro" id="IPR013924">
    <property type="entry name" value="RNase_H2_suC"/>
</dbReference>
<sequence length="135" mass="15446">MVSKSQERVEILLKASLNSDQSISDEIQSIPCKIEYTGPANIADFFHRETIGQDGEEATTFRGYLLNGTKFQLPAGYKLCVAKEQRNFGGEKRVFNINDKTDHFTIWEYDRRPSLKNPKQKALNFLKIAQELSDD</sequence>
<name>A0A914C3M3_9BILA</name>
<evidence type="ECO:0000313" key="2">
    <source>
        <dbReference type="WBParaSite" id="ACRNAN_Path_213.g777.t1"/>
    </source>
</evidence>
<keyword evidence="1" id="KW-1185">Reference proteome</keyword>